<dbReference type="Proteomes" id="UP001275084">
    <property type="component" value="Unassembled WGS sequence"/>
</dbReference>
<dbReference type="EMBL" id="JAUIQD010000004">
    <property type="protein sequence ID" value="KAK3352617.1"/>
    <property type="molecule type" value="Genomic_DNA"/>
</dbReference>
<proteinExistence type="predicted"/>
<keyword evidence="3" id="KW-1185">Reference proteome</keyword>
<evidence type="ECO:0000313" key="3">
    <source>
        <dbReference type="Proteomes" id="UP001275084"/>
    </source>
</evidence>
<dbReference type="AlphaFoldDB" id="A0AAJ0HHQ7"/>
<name>A0AAJ0HHQ7_9PEZI</name>
<protein>
    <recommendedName>
        <fullName evidence="4">Thioesterase domain-containing protein</fullName>
    </recommendedName>
</protein>
<accession>A0AAJ0HHQ7</accession>
<evidence type="ECO:0000313" key="2">
    <source>
        <dbReference type="EMBL" id="KAK3352617.1"/>
    </source>
</evidence>
<evidence type="ECO:0000256" key="1">
    <source>
        <dbReference type="SAM" id="MobiDB-lite"/>
    </source>
</evidence>
<reference evidence="2" key="2">
    <citation type="submission" date="2023-06" db="EMBL/GenBank/DDBJ databases">
        <authorList>
            <consortium name="Lawrence Berkeley National Laboratory"/>
            <person name="Haridas S."/>
            <person name="Hensen N."/>
            <person name="Bonometti L."/>
            <person name="Westerberg I."/>
            <person name="Brannstrom I.O."/>
            <person name="Guillou S."/>
            <person name="Cros-Aarteil S."/>
            <person name="Calhoun S."/>
            <person name="Kuo A."/>
            <person name="Mondo S."/>
            <person name="Pangilinan J."/>
            <person name="Riley R."/>
            <person name="Labutti K."/>
            <person name="Andreopoulos B."/>
            <person name="Lipzen A."/>
            <person name="Chen C."/>
            <person name="Yanf M."/>
            <person name="Daum C."/>
            <person name="Ng V."/>
            <person name="Clum A."/>
            <person name="Steindorff A."/>
            <person name="Ohm R."/>
            <person name="Martin F."/>
            <person name="Silar P."/>
            <person name="Natvig D."/>
            <person name="Lalanne C."/>
            <person name="Gautier V."/>
            <person name="Ament-Velasquez S.L."/>
            <person name="Kruys A."/>
            <person name="Hutchinson M.I."/>
            <person name="Powell A.J."/>
            <person name="Barry K."/>
            <person name="Miller A.N."/>
            <person name="Grigoriev I.V."/>
            <person name="Debuchy R."/>
            <person name="Gladieux P."/>
            <person name="Thoren M.H."/>
            <person name="Johannesson H."/>
        </authorList>
    </citation>
    <scope>NUCLEOTIDE SEQUENCE</scope>
    <source>
        <strain evidence="2">CBS 955.72</strain>
    </source>
</reference>
<sequence length="243" mass="26919">MYTPIIRMASQDSQEKGTSPPPYTAIDTSANTAEKSKPRLWQKMRRVLASSSRTAPPPKPDTKVPLAPHMADPALQPNTYVQVPQQQAVACSIDTFHCHPNFCSAVDQIWSQWTAQLGLCWYHDKASSNNSSRSPSMPLPTLPTIPASWRGNLHHCVADEIAVAMDPLCPCRKAFVRTVSVDYIRGLGSPDTLVLRTSHTLSDPHSTVVARVSISIYCRDRKMLENLSHNKMGEYITPQTAIL</sequence>
<organism evidence="2 3">
    <name type="scientific">Lasiosphaeria hispida</name>
    <dbReference type="NCBI Taxonomy" id="260671"/>
    <lineage>
        <taxon>Eukaryota</taxon>
        <taxon>Fungi</taxon>
        <taxon>Dikarya</taxon>
        <taxon>Ascomycota</taxon>
        <taxon>Pezizomycotina</taxon>
        <taxon>Sordariomycetes</taxon>
        <taxon>Sordariomycetidae</taxon>
        <taxon>Sordariales</taxon>
        <taxon>Lasiosphaeriaceae</taxon>
        <taxon>Lasiosphaeria</taxon>
    </lineage>
</organism>
<feature type="region of interest" description="Disordered" evidence="1">
    <location>
        <begin position="1"/>
        <end position="66"/>
    </location>
</feature>
<reference evidence="2" key="1">
    <citation type="journal article" date="2023" name="Mol. Phylogenet. Evol.">
        <title>Genome-scale phylogeny and comparative genomics of the fungal order Sordariales.</title>
        <authorList>
            <person name="Hensen N."/>
            <person name="Bonometti L."/>
            <person name="Westerberg I."/>
            <person name="Brannstrom I.O."/>
            <person name="Guillou S."/>
            <person name="Cros-Aarteil S."/>
            <person name="Calhoun S."/>
            <person name="Haridas S."/>
            <person name="Kuo A."/>
            <person name="Mondo S."/>
            <person name="Pangilinan J."/>
            <person name="Riley R."/>
            <person name="LaButti K."/>
            <person name="Andreopoulos B."/>
            <person name="Lipzen A."/>
            <person name="Chen C."/>
            <person name="Yan M."/>
            <person name="Daum C."/>
            <person name="Ng V."/>
            <person name="Clum A."/>
            <person name="Steindorff A."/>
            <person name="Ohm R.A."/>
            <person name="Martin F."/>
            <person name="Silar P."/>
            <person name="Natvig D.O."/>
            <person name="Lalanne C."/>
            <person name="Gautier V."/>
            <person name="Ament-Velasquez S.L."/>
            <person name="Kruys A."/>
            <person name="Hutchinson M.I."/>
            <person name="Powell A.J."/>
            <person name="Barry K."/>
            <person name="Miller A.N."/>
            <person name="Grigoriev I.V."/>
            <person name="Debuchy R."/>
            <person name="Gladieux P."/>
            <person name="Hiltunen Thoren M."/>
            <person name="Johannesson H."/>
        </authorList>
    </citation>
    <scope>NUCLEOTIDE SEQUENCE</scope>
    <source>
        <strain evidence="2">CBS 955.72</strain>
    </source>
</reference>
<comment type="caution">
    <text evidence="2">The sequence shown here is derived from an EMBL/GenBank/DDBJ whole genome shotgun (WGS) entry which is preliminary data.</text>
</comment>
<evidence type="ECO:0008006" key="4">
    <source>
        <dbReference type="Google" id="ProtNLM"/>
    </source>
</evidence>
<gene>
    <name evidence="2" type="ORF">B0T25DRAFT_542393</name>
</gene>